<evidence type="ECO:0000256" key="1">
    <source>
        <dbReference type="ARBA" id="ARBA00004141"/>
    </source>
</evidence>
<evidence type="ECO:0000313" key="8">
    <source>
        <dbReference type="Proteomes" id="UP000186922"/>
    </source>
</evidence>
<feature type="transmembrane region" description="Helical" evidence="5">
    <location>
        <begin position="140"/>
        <end position="163"/>
    </location>
</feature>
<dbReference type="Gene3D" id="1.20.1250.20">
    <property type="entry name" value="MFS general substrate transporter like domains"/>
    <property type="match status" value="1"/>
</dbReference>
<feature type="transmembrane region" description="Helical" evidence="5">
    <location>
        <begin position="228"/>
        <end position="250"/>
    </location>
</feature>
<keyword evidence="4 5" id="KW-0472">Membrane</keyword>
<evidence type="ECO:0000256" key="3">
    <source>
        <dbReference type="ARBA" id="ARBA00022989"/>
    </source>
</evidence>
<evidence type="ECO:0000256" key="4">
    <source>
        <dbReference type="ARBA" id="ARBA00023136"/>
    </source>
</evidence>
<feature type="transmembrane region" description="Helical" evidence="5">
    <location>
        <begin position="194"/>
        <end position="216"/>
    </location>
</feature>
<keyword evidence="2 5" id="KW-0812">Transmembrane</keyword>
<dbReference type="SUPFAM" id="SSF103473">
    <property type="entry name" value="MFS general substrate transporter"/>
    <property type="match status" value="1"/>
</dbReference>
<feature type="domain" description="Major facilitator superfamily (MFS) profile" evidence="6">
    <location>
        <begin position="92"/>
        <end position="522"/>
    </location>
</feature>
<dbReference type="AlphaFoldDB" id="A0A1D1VQ55"/>
<dbReference type="Proteomes" id="UP000186922">
    <property type="component" value="Unassembled WGS sequence"/>
</dbReference>
<feature type="transmembrane region" description="Helical" evidence="5">
    <location>
        <begin position="386"/>
        <end position="404"/>
    </location>
</feature>
<feature type="transmembrane region" description="Helical" evidence="5">
    <location>
        <begin position="256"/>
        <end position="275"/>
    </location>
</feature>
<sequence length="581" mass="64661">MTALDFDDILQQVGSFGAYQKFVLAFVLFPATLPCAFISWNQLFMSGTPSTYHCKIPGRDYLTTADLLYFIPNSTKDDEAGLDKCRMFDFDFFTLSGLNSRARNTSLAIVPCKYGWTYDTSVYNSTVVTEWNLVCDKELYVTHAYTINAAGGLFSIFFIGYIADRYGRRVCYFMVLVISLCSSIATAFTPNYTWFAISRFFVGVGTGWTYMLPVMIGMELIGPAHRALLSVVVSIYYTVGMLLLGGMAYWINTWRWFALVSCLPMVPLLGLWWSMPESPRYLLSQKRYDKLADFLREVARRNSQRLEPDFDADLPGILKKINQSSSSESGKKRNDCDGYSMLDLFRTPNLRKKTLILIFANVCNLGVYLGLTLYGPSINDNPHWDFFLSGIAEMPGYLLTSLMCDRLGRRFSIVSTMVMAGSAGIVAACVSSSGAISALVFVSKMAITVAFLISELLEDEIFPTVVRAEGHSVTAFSSNFFTLGVSYLVFLGHQYAALPLLIFGGICLVAAFFVLFLPETANTDLPQTLEDAELSGKNVTLKTIFSFKIPQRVHHDTKAYLAAGTDSVDESVPMKQKSGSI</sequence>
<dbReference type="InterPro" id="IPR005828">
    <property type="entry name" value="MFS_sugar_transport-like"/>
</dbReference>
<feature type="transmembrane region" description="Helical" evidence="5">
    <location>
        <begin position="170"/>
        <end position="188"/>
    </location>
</feature>
<evidence type="ECO:0000256" key="5">
    <source>
        <dbReference type="SAM" id="Phobius"/>
    </source>
</evidence>
<dbReference type="PROSITE" id="PS00217">
    <property type="entry name" value="SUGAR_TRANSPORT_2"/>
    <property type="match status" value="1"/>
</dbReference>
<dbReference type="Pfam" id="PF00083">
    <property type="entry name" value="Sugar_tr"/>
    <property type="match status" value="1"/>
</dbReference>
<dbReference type="OrthoDB" id="10051180at2759"/>
<dbReference type="PROSITE" id="PS50850">
    <property type="entry name" value="MFS"/>
    <property type="match status" value="1"/>
</dbReference>
<evidence type="ECO:0000256" key="2">
    <source>
        <dbReference type="ARBA" id="ARBA00022692"/>
    </source>
</evidence>
<evidence type="ECO:0000259" key="6">
    <source>
        <dbReference type="PROSITE" id="PS50850"/>
    </source>
</evidence>
<feature type="transmembrane region" description="Helical" evidence="5">
    <location>
        <begin position="425"/>
        <end position="453"/>
    </location>
</feature>
<keyword evidence="3 5" id="KW-1133">Transmembrane helix</keyword>
<dbReference type="InterPro" id="IPR020846">
    <property type="entry name" value="MFS_dom"/>
</dbReference>
<dbReference type="EMBL" id="BDGG01000008">
    <property type="protein sequence ID" value="GAV02313.1"/>
    <property type="molecule type" value="Genomic_DNA"/>
</dbReference>
<organism evidence="7 8">
    <name type="scientific">Ramazzottius varieornatus</name>
    <name type="common">Water bear</name>
    <name type="synonym">Tardigrade</name>
    <dbReference type="NCBI Taxonomy" id="947166"/>
    <lineage>
        <taxon>Eukaryota</taxon>
        <taxon>Metazoa</taxon>
        <taxon>Ecdysozoa</taxon>
        <taxon>Tardigrada</taxon>
        <taxon>Eutardigrada</taxon>
        <taxon>Parachela</taxon>
        <taxon>Hypsibioidea</taxon>
        <taxon>Ramazzottiidae</taxon>
        <taxon>Ramazzottius</taxon>
    </lineage>
</organism>
<gene>
    <name evidence="7" type="primary">RvY_12898-1</name>
    <name evidence="7" type="synonym">RvY_12898.1</name>
    <name evidence="7" type="ORF">RvY_12898</name>
</gene>
<feature type="transmembrane region" description="Helical" evidence="5">
    <location>
        <begin position="22"/>
        <end position="40"/>
    </location>
</feature>
<evidence type="ECO:0000313" key="7">
    <source>
        <dbReference type="EMBL" id="GAV02313.1"/>
    </source>
</evidence>
<reference evidence="7 8" key="1">
    <citation type="journal article" date="2016" name="Nat. Commun.">
        <title>Extremotolerant tardigrade genome and improved radiotolerance of human cultured cells by tardigrade-unique protein.</title>
        <authorList>
            <person name="Hashimoto T."/>
            <person name="Horikawa D.D."/>
            <person name="Saito Y."/>
            <person name="Kuwahara H."/>
            <person name="Kozuka-Hata H."/>
            <person name="Shin-I T."/>
            <person name="Minakuchi Y."/>
            <person name="Ohishi K."/>
            <person name="Motoyama A."/>
            <person name="Aizu T."/>
            <person name="Enomoto A."/>
            <person name="Kondo K."/>
            <person name="Tanaka S."/>
            <person name="Hara Y."/>
            <person name="Koshikawa S."/>
            <person name="Sagara H."/>
            <person name="Miura T."/>
            <person name="Yokobori S."/>
            <person name="Miyagawa K."/>
            <person name="Suzuki Y."/>
            <person name="Kubo T."/>
            <person name="Oyama M."/>
            <person name="Kohara Y."/>
            <person name="Fujiyama A."/>
            <person name="Arakawa K."/>
            <person name="Katayama T."/>
            <person name="Toyoda A."/>
            <person name="Kunieda T."/>
        </authorList>
    </citation>
    <scope>NUCLEOTIDE SEQUENCE [LARGE SCALE GENOMIC DNA]</scope>
    <source>
        <strain evidence="7 8">YOKOZUNA-1</strain>
    </source>
</reference>
<dbReference type="GO" id="GO:0016020">
    <property type="term" value="C:membrane"/>
    <property type="evidence" value="ECO:0007669"/>
    <property type="project" value="UniProtKB-SubCell"/>
</dbReference>
<comment type="subcellular location">
    <subcellularLocation>
        <location evidence="1">Membrane</location>
        <topology evidence="1">Multi-pass membrane protein</topology>
    </subcellularLocation>
</comment>
<dbReference type="STRING" id="947166.A0A1D1VQ55"/>
<dbReference type="PANTHER" id="PTHR24064">
    <property type="entry name" value="SOLUTE CARRIER FAMILY 22 MEMBER"/>
    <property type="match status" value="1"/>
</dbReference>
<comment type="caution">
    <text evidence="7">The sequence shown here is derived from an EMBL/GenBank/DDBJ whole genome shotgun (WGS) entry which is preliminary data.</text>
</comment>
<accession>A0A1D1VQ55</accession>
<dbReference type="GO" id="GO:0022857">
    <property type="term" value="F:transmembrane transporter activity"/>
    <property type="evidence" value="ECO:0007669"/>
    <property type="project" value="InterPro"/>
</dbReference>
<name>A0A1D1VQ55_RAMVA</name>
<protein>
    <recommendedName>
        <fullName evidence="6">Major facilitator superfamily (MFS) profile domain-containing protein</fullName>
    </recommendedName>
</protein>
<proteinExistence type="predicted"/>
<feature type="transmembrane region" description="Helical" evidence="5">
    <location>
        <begin position="498"/>
        <end position="517"/>
    </location>
</feature>
<keyword evidence="8" id="KW-1185">Reference proteome</keyword>
<feature type="transmembrane region" description="Helical" evidence="5">
    <location>
        <begin position="355"/>
        <end position="374"/>
    </location>
</feature>
<dbReference type="InterPro" id="IPR036259">
    <property type="entry name" value="MFS_trans_sf"/>
</dbReference>
<dbReference type="InterPro" id="IPR005829">
    <property type="entry name" value="Sugar_transporter_CS"/>
</dbReference>